<dbReference type="EMBL" id="JAHBBH010000013">
    <property type="protein sequence ID" value="MBW3092519.1"/>
    <property type="molecule type" value="Genomic_DNA"/>
</dbReference>
<proteinExistence type="predicted"/>
<protein>
    <submittedName>
        <fullName evidence="7">ABC transporter permease</fullName>
    </submittedName>
</protein>
<dbReference type="Proteomes" id="UP000700815">
    <property type="component" value="Unassembled WGS sequence"/>
</dbReference>
<evidence type="ECO:0000256" key="2">
    <source>
        <dbReference type="ARBA" id="ARBA00022475"/>
    </source>
</evidence>
<feature type="transmembrane region" description="Helical" evidence="6">
    <location>
        <begin position="185"/>
        <end position="211"/>
    </location>
</feature>
<keyword evidence="5 6" id="KW-0472">Membrane</keyword>
<feature type="transmembrane region" description="Helical" evidence="6">
    <location>
        <begin position="28"/>
        <end position="45"/>
    </location>
</feature>
<feature type="transmembrane region" description="Helical" evidence="6">
    <location>
        <begin position="322"/>
        <end position="340"/>
    </location>
</feature>
<organism evidence="7 8">
    <name type="scientific">Bifidobacterium miconis</name>
    <dbReference type="NCBI Taxonomy" id="2834435"/>
    <lineage>
        <taxon>Bacteria</taxon>
        <taxon>Bacillati</taxon>
        <taxon>Actinomycetota</taxon>
        <taxon>Actinomycetes</taxon>
        <taxon>Bifidobacteriales</taxon>
        <taxon>Bifidobacteriaceae</taxon>
        <taxon>Bifidobacterium</taxon>
    </lineage>
</organism>
<evidence type="ECO:0000256" key="1">
    <source>
        <dbReference type="ARBA" id="ARBA00004651"/>
    </source>
</evidence>
<comment type="subcellular location">
    <subcellularLocation>
        <location evidence="1">Cell membrane</location>
        <topology evidence="1">Multi-pass membrane protein</topology>
    </subcellularLocation>
</comment>
<evidence type="ECO:0000256" key="3">
    <source>
        <dbReference type="ARBA" id="ARBA00022692"/>
    </source>
</evidence>
<feature type="transmembrane region" description="Helical" evidence="6">
    <location>
        <begin position="77"/>
        <end position="98"/>
    </location>
</feature>
<reference evidence="7 8" key="1">
    <citation type="submission" date="2021-05" db="EMBL/GenBank/DDBJ databases">
        <title>Phylogenetic classification of ten novel species belonging to the genus Bifidobacterium comprising B. colchicus sp. nov., B. abeli sp. nov., B. bicoloris sp. nov., B. guerezis sp. nov., B. rosaliae sp. nov., B. santillanensis sp. nov., B. argentati sp. nov., B. amazzoni sp. nov., B. pluviali sp. nov., and B. pinnaculum sp. nov.</title>
        <authorList>
            <person name="Lugli G.A."/>
            <person name="Ruiz Garcia L."/>
            <person name="Margolles A."/>
            <person name="Ventura M."/>
        </authorList>
    </citation>
    <scope>NUCLEOTIDE SEQUENCE [LARGE SCALE GENOMIC DNA]</scope>
    <source>
        <strain evidence="7 8">82T10</strain>
    </source>
</reference>
<evidence type="ECO:0000256" key="6">
    <source>
        <dbReference type="SAM" id="Phobius"/>
    </source>
</evidence>
<accession>A0ABS6WEQ1</accession>
<dbReference type="PANTHER" id="PTHR32196:SF19">
    <property type="entry name" value="GALACTOFURANOSE TRANSPORTER PERMEASE PROTEIN YTFT"/>
    <property type="match status" value="1"/>
</dbReference>
<dbReference type="Pfam" id="PF02653">
    <property type="entry name" value="BPD_transp_2"/>
    <property type="match status" value="1"/>
</dbReference>
<evidence type="ECO:0000313" key="7">
    <source>
        <dbReference type="EMBL" id="MBW3092519.1"/>
    </source>
</evidence>
<dbReference type="InterPro" id="IPR001851">
    <property type="entry name" value="ABC_transp_permease"/>
</dbReference>
<dbReference type="PANTHER" id="PTHR32196">
    <property type="entry name" value="ABC TRANSPORTER PERMEASE PROTEIN YPHD-RELATED-RELATED"/>
    <property type="match status" value="1"/>
</dbReference>
<keyword evidence="8" id="KW-1185">Reference proteome</keyword>
<feature type="transmembrane region" description="Helical" evidence="6">
    <location>
        <begin position="118"/>
        <end position="140"/>
    </location>
</feature>
<feature type="transmembrane region" description="Helical" evidence="6">
    <location>
        <begin position="240"/>
        <end position="259"/>
    </location>
</feature>
<dbReference type="CDD" id="cd06579">
    <property type="entry name" value="TM_PBP1_transp_AraH_like"/>
    <property type="match status" value="1"/>
</dbReference>
<keyword evidence="2" id="KW-1003">Cell membrane</keyword>
<keyword evidence="4 6" id="KW-1133">Transmembrane helix</keyword>
<evidence type="ECO:0000256" key="5">
    <source>
        <dbReference type="ARBA" id="ARBA00023136"/>
    </source>
</evidence>
<dbReference type="RefSeq" id="WP_219058593.1">
    <property type="nucleotide sequence ID" value="NZ_JAHBBH010000013.1"/>
</dbReference>
<evidence type="ECO:0000256" key="4">
    <source>
        <dbReference type="ARBA" id="ARBA00022989"/>
    </source>
</evidence>
<evidence type="ECO:0000313" key="8">
    <source>
        <dbReference type="Proteomes" id="UP000700815"/>
    </source>
</evidence>
<sequence>MATAKRSSNAGTGIAARFDARRLLGNNLTWSVVALVILIALCTIFDPSHEFLSLHWNKNTGGLSGPLITMLQESARYLMIATGMTLVISTAGIDLSVGSVMAVSGAAAMQLLTSGMNVWAAILISLLIGLLLGCINGALVSILGLQPFITTLIMMLAGRGIAKVITSGENTDASRVAGSEPLRWLANGFVFGLPVNFLLALLIVILVGLLCRKTAMGMMIESVGINPEASRMTGIKPKKILFMVYAISGLLAAVAGLFATASVMRVDVSKTGQDLEMYAILAVVIGGTSLLGGKFSLAGSALGAIVIAMIRKTIITLGIDSAATPAFFALVVIVICVMQAPKIHNLGAEMKRRRALKAQAKAVAA</sequence>
<name>A0ABS6WEQ1_9BIFI</name>
<comment type="caution">
    <text evidence="7">The sequence shown here is derived from an EMBL/GenBank/DDBJ whole genome shotgun (WGS) entry which is preliminary data.</text>
</comment>
<feature type="transmembrane region" description="Helical" evidence="6">
    <location>
        <begin position="279"/>
        <end position="310"/>
    </location>
</feature>
<keyword evidence="3 6" id="KW-0812">Transmembrane</keyword>
<gene>
    <name evidence="7" type="ORF">KIH79_06080</name>
</gene>